<accession>A0A4U0F4M8</accession>
<reference evidence="1 2" key="1">
    <citation type="submission" date="2019-04" db="EMBL/GenBank/DDBJ databases">
        <title>Cohnella sp. nov., isolated from soil.</title>
        <authorList>
            <person name="Kim W."/>
        </authorList>
    </citation>
    <scope>NUCLEOTIDE SEQUENCE [LARGE SCALE GENOMIC DNA]</scope>
    <source>
        <strain evidence="1 2">CAU 1483</strain>
    </source>
</reference>
<dbReference type="InterPro" id="IPR007497">
    <property type="entry name" value="SIMPL/DUF541"/>
</dbReference>
<dbReference type="EMBL" id="SUPK01000010">
    <property type="protein sequence ID" value="TJY39557.1"/>
    <property type="molecule type" value="Genomic_DNA"/>
</dbReference>
<dbReference type="Gene3D" id="3.30.70.2970">
    <property type="entry name" value="Protein of unknown function (DUF541), domain 2"/>
    <property type="match status" value="1"/>
</dbReference>
<evidence type="ECO:0000313" key="1">
    <source>
        <dbReference type="EMBL" id="TJY39557.1"/>
    </source>
</evidence>
<organism evidence="1 2">
    <name type="scientific">Cohnella pontilimi</name>
    <dbReference type="NCBI Taxonomy" id="2564100"/>
    <lineage>
        <taxon>Bacteria</taxon>
        <taxon>Bacillati</taxon>
        <taxon>Bacillota</taxon>
        <taxon>Bacilli</taxon>
        <taxon>Bacillales</taxon>
        <taxon>Paenibacillaceae</taxon>
        <taxon>Cohnella</taxon>
    </lineage>
</organism>
<name>A0A4U0F4M8_9BACL</name>
<dbReference type="Pfam" id="PF04402">
    <property type="entry name" value="SIMPL"/>
    <property type="match status" value="1"/>
</dbReference>
<comment type="caution">
    <text evidence="1">The sequence shown here is derived from an EMBL/GenBank/DDBJ whole genome shotgun (WGS) entry which is preliminary data.</text>
</comment>
<dbReference type="Proteomes" id="UP000309673">
    <property type="component" value="Unassembled WGS sequence"/>
</dbReference>
<evidence type="ECO:0000313" key="2">
    <source>
        <dbReference type="Proteomes" id="UP000309673"/>
    </source>
</evidence>
<protein>
    <submittedName>
        <fullName evidence="1">DUF541 domain-containing protein</fullName>
    </submittedName>
</protein>
<dbReference type="PANTHER" id="PTHR34387:SF1">
    <property type="entry name" value="PERIPLASMIC IMMUNOGENIC PROTEIN"/>
    <property type="match status" value="1"/>
</dbReference>
<dbReference type="AlphaFoldDB" id="A0A4U0F4M8"/>
<proteinExistence type="predicted"/>
<dbReference type="OrthoDB" id="1682722at2"/>
<keyword evidence="2" id="KW-1185">Reference proteome</keyword>
<dbReference type="Gene3D" id="3.30.110.170">
    <property type="entry name" value="Protein of unknown function (DUF541), domain 1"/>
    <property type="match status" value="1"/>
</dbReference>
<dbReference type="InterPro" id="IPR052022">
    <property type="entry name" value="26kDa_periplasmic_antigen"/>
</dbReference>
<sequence>MKSMSLLETFFGYPASIGSNDQGGKRRMKQKSWQTAVLVMAVAAVGWFGFGRGEGDLAGAEPLDTAAMAAVSALNTITVGANGSVMVDPDIAYLNVAVETRGSTAAAAQQSNADKFAAVEKTLYEKFAIDKKDVQTTGFFVQPEYNYTEKEGRKLVGYTAVHSVQVKYRKLGEIGKLLDALSAAGANRMDGVQFGTEKSDEYERQALQKAMANAEAKANVLAASAKREVKKVVNIVQGAASTPPILLQSNAKMMADSAASMPASSVQVGQIEVTTSVTVQYEMR</sequence>
<gene>
    <name evidence="1" type="ORF">E5161_18445</name>
</gene>
<dbReference type="GO" id="GO:0006974">
    <property type="term" value="P:DNA damage response"/>
    <property type="evidence" value="ECO:0007669"/>
    <property type="project" value="TreeGrafter"/>
</dbReference>
<dbReference type="PANTHER" id="PTHR34387">
    <property type="entry name" value="SLR1258 PROTEIN"/>
    <property type="match status" value="1"/>
</dbReference>